<accession>A0A0B0NKG4</accession>
<keyword evidence="2" id="KW-1185">Reference proteome</keyword>
<evidence type="ECO:0000313" key="1">
    <source>
        <dbReference type="EMBL" id="KHG11591.1"/>
    </source>
</evidence>
<gene>
    <name evidence="1" type="ORF">F383_15492</name>
</gene>
<sequence>MSYNANIPDVVLHVITYRCHCPRQGLTRKHIPKSHINANVLNVVLLVHTYHTMPTSQT</sequence>
<dbReference type="EMBL" id="KN396147">
    <property type="protein sequence ID" value="KHG11591.1"/>
    <property type="molecule type" value="Genomic_DNA"/>
</dbReference>
<proteinExistence type="predicted"/>
<name>A0A0B0NKG4_GOSAR</name>
<reference evidence="2" key="1">
    <citation type="submission" date="2014-09" db="EMBL/GenBank/DDBJ databases">
        <authorList>
            <person name="Mudge J."/>
            <person name="Ramaraj T."/>
            <person name="Lindquist I.E."/>
            <person name="Bharti A.K."/>
            <person name="Sundararajan A."/>
            <person name="Cameron C.T."/>
            <person name="Woodward J.E."/>
            <person name="May G.D."/>
            <person name="Brubaker C."/>
            <person name="Broadhvest J."/>
            <person name="Wilkins T.A."/>
        </authorList>
    </citation>
    <scope>NUCLEOTIDE SEQUENCE</scope>
    <source>
        <strain evidence="2">cv. AKA8401</strain>
    </source>
</reference>
<organism evidence="1 2">
    <name type="scientific">Gossypium arboreum</name>
    <name type="common">Tree cotton</name>
    <name type="synonym">Gossypium nanking</name>
    <dbReference type="NCBI Taxonomy" id="29729"/>
    <lineage>
        <taxon>Eukaryota</taxon>
        <taxon>Viridiplantae</taxon>
        <taxon>Streptophyta</taxon>
        <taxon>Embryophyta</taxon>
        <taxon>Tracheophyta</taxon>
        <taxon>Spermatophyta</taxon>
        <taxon>Magnoliopsida</taxon>
        <taxon>eudicotyledons</taxon>
        <taxon>Gunneridae</taxon>
        <taxon>Pentapetalae</taxon>
        <taxon>rosids</taxon>
        <taxon>malvids</taxon>
        <taxon>Malvales</taxon>
        <taxon>Malvaceae</taxon>
        <taxon>Malvoideae</taxon>
        <taxon>Gossypium</taxon>
    </lineage>
</organism>
<evidence type="ECO:0000313" key="2">
    <source>
        <dbReference type="Proteomes" id="UP000032142"/>
    </source>
</evidence>
<protein>
    <submittedName>
        <fullName evidence="1">Uncharacterized protein</fullName>
    </submittedName>
</protein>
<dbReference type="AlphaFoldDB" id="A0A0B0NKG4"/>
<dbReference type="Proteomes" id="UP000032142">
    <property type="component" value="Unassembled WGS sequence"/>
</dbReference>